<evidence type="ECO:0000256" key="1">
    <source>
        <dbReference type="ARBA" id="ARBA00004141"/>
    </source>
</evidence>
<evidence type="ECO:0000313" key="13">
    <source>
        <dbReference type="Proteomes" id="UP000230069"/>
    </source>
</evidence>
<evidence type="ECO:0000256" key="5">
    <source>
        <dbReference type="ARBA" id="ARBA00022719"/>
    </source>
</evidence>
<dbReference type="InterPro" id="IPR039428">
    <property type="entry name" value="NUOK/Mnh_C1-like"/>
</dbReference>
<name>A0A2G5CCK3_AQUCA</name>
<evidence type="ECO:0000256" key="2">
    <source>
        <dbReference type="ARBA" id="ARBA00010519"/>
    </source>
</evidence>
<evidence type="ECO:0000256" key="10">
    <source>
        <dbReference type="ARBA" id="ARBA00023136"/>
    </source>
</evidence>
<dbReference type="GO" id="GO:0048038">
    <property type="term" value="F:quinone binding"/>
    <property type="evidence" value="ECO:0007669"/>
    <property type="project" value="UniProtKB-KW"/>
</dbReference>
<evidence type="ECO:0000313" key="12">
    <source>
        <dbReference type="EMBL" id="PIA28995.1"/>
    </source>
</evidence>
<feature type="transmembrane region" description="Helical" evidence="11">
    <location>
        <begin position="6"/>
        <end position="22"/>
    </location>
</feature>
<dbReference type="Pfam" id="PF00420">
    <property type="entry name" value="Oxidored_q2"/>
    <property type="match status" value="1"/>
</dbReference>
<comment type="similarity">
    <text evidence="2">Belongs to the complex I subunit 4L family.</text>
</comment>
<keyword evidence="6" id="KW-0521">NADP</keyword>
<dbReference type="Gene3D" id="1.10.287.3510">
    <property type="match status" value="1"/>
</dbReference>
<dbReference type="FunCoup" id="A0A2G5CCK3">
    <property type="interactions" value="42"/>
</dbReference>
<evidence type="ECO:0008006" key="14">
    <source>
        <dbReference type="Google" id="ProtNLM"/>
    </source>
</evidence>
<organism evidence="12 13">
    <name type="scientific">Aquilegia coerulea</name>
    <name type="common">Rocky mountain columbine</name>
    <dbReference type="NCBI Taxonomy" id="218851"/>
    <lineage>
        <taxon>Eukaryota</taxon>
        <taxon>Viridiplantae</taxon>
        <taxon>Streptophyta</taxon>
        <taxon>Embryophyta</taxon>
        <taxon>Tracheophyta</taxon>
        <taxon>Spermatophyta</taxon>
        <taxon>Magnoliopsida</taxon>
        <taxon>Ranunculales</taxon>
        <taxon>Ranunculaceae</taxon>
        <taxon>Thalictroideae</taxon>
        <taxon>Aquilegia</taxon>
    </lineage>
</organism>
<dbReference type="STRING" id="218851.A0A2G5CCK3"/>
<keyword evidence="13" id="KW-1185">Reference proteome</keyword>
<evidence type="ECO:0000256" key="6">
    <source>
        <dbReference type="ARBA" id="ARBA00022857"/>
    </source>
</evidence>
<dbReference type="Proteomes" id="UP000230069">
    <property type="component" value="Unassembled WGS sequence"/>
</dbReference>
<comment type="subcellular location">
    <subcellularLocation>
        <location evidence="1">Membrane</location>
        <topology evidence="1">Multi-pass membrane protein</topology>
    </subcellularLocation>
</comment>
<keyword evidence="9" id="KW-0793">Thylakoid</keyword>
<gene>
    <name evidence="12" type="ORF">AQUCO_06400046v1</name>
</gene>
<evidence type="ECO:0000256" key="7">
    <source>
        <dbReference type="ARBA" id="ARBA00022957"/>
    </source>
</evidence>
<dbReference type="GO" id="GO:0030964">
    <property type="term" value="C:NADH dehydrogenase complex"/>
    <property type="evidence" value="ECO:0007669"/>
    <property type="project" value="TreeGrafter"/>
</dbReference>
<dbReference type="InterPro" id="IPR001133">
    <property type="entry name" value="NADH_UbQ_OxRdtase_chain4L/K"/>
</dbReference>
<dbReference type="PANTHER" id="PTHR11434:SF16">
    <property type="entry name" value="NADH-UBIQUINONE OXIDOREDUCTASE CHAIN 4L"/>
    <property type="match status" value="1"/>
</dbReference>
<evidence type="ECO:0000256" key="9">
    <source>
        <dbReference type="ARBA" id="ARBA00023078"/>
    </source>
</evidence>
<evidence type="ECO:0000256" key="8">
    <source>
        <dbReference type="ARBA" id="ARBA00022989"/>
    </source>
</evidence>
<keyword evidence="10 11" id="KW-0472">Membrane</keyword>
<keyword evidence="8 11" id="KW-1133">Transmembrane helix</keyword>
<dbReference type="GO" id="GO:0042773">
    <property type="term" value="P:ATP synthesis coupled electron transport"/>
    <property type="evidence" value="ECO:0007669"/>
    <property type="project" value="InterPro"/>
</dbReference>
<protein>
    <recommendedName>
        <fullName evidence="14">NADH-plastoquinone oxidoreductase subunit 4L</fullName>
    </recommendedName>
</protein>
<sequence length="58" mass="6671">MMLEYELVLSAYLLSIGIYGLITSRNMVRAVMCLEHILNAVNINFVTFSDLFDSRQLK</sequence>
<keyword evidence="4 11" id="KW-0812">Transmembrane</keyword>
<evidence type="ECO:0000256" key="3">
    <source>
        <dbReference type="ARBA" id="ARBA00022448"/>
    </source>
</evidence>
<keyword evidence="7" id="KW-0618">Plastoquinone</keyword>
<keyword evidence="5" id="KW-0874">Quinone</keyword>
<reference evidence="12 13" key="1">
    <citation type="submission" date="2017-09" db="EMBL/GenBank/DDBJ databases">
        <title>WGS assembly of Aquilegia coerulea Goldsmith.</title>
        <authorList>
            <person name="Hodges S."/>
            <person name="Kramer E."/>
            <person name="Nordborg M."/>
            <person name="Tomkins J."/>
            <person name="Borevitz J."/>
            <person name="Derieg N."/>
            <person name="Yan J."/>
            <person name="Mihaltcheva S."/>
            <person name="Hayes R.D."/>
            <person name="Rokhsar D."/>
        </authorList>
    </citation>
    <scope>NUCLEOTIDE SEQUENCE [LARGE SCALE GENOMIC DNA]</scope>
    <source>
        <strain evidence="13">cv. Goldsmith</strain>
    </source>
</reference>
<keyword evidence="3" id="KW-0813">Transport</keyword>
<proteinExistence type="inferred from homology"/>
<dbReference type="PANTHER" id="PTHR11434">
    <property type="entry name" value="NADH-UBIQUINONE OXIDOREDUCTASE SUBUNIT ND4L"/>
    <property type="match status" value="1"/>
</dbReference>
<evidence type="ECO:0000256" key="11">
    <source>
        <dbReference type="SAM" id="Phobius"/>
    </source>
</evidence>
<accession>A0A2G5CCK3</accession>
<dbReference type="EMBL" id="KZ305081">
    <property type="protein sequence ID" value="PIA28995.1"/>
    <property type="molecule type" value="Genomic_DNA"/>
</dbReference>
<dbReference type="GO" id="GO:0016651">
    <property type="term" value="F:oxidoreductase activity, acting on NAD(P)H"/>
    <property type="evidence" value="ECO:0007669"/>
    <property type="project" value="InterPro"/>
</dbReference>
<dbReference type="InParanoid" id="A0A2G5CCK3"/>
<dbReference type="AlphaFoldDB" id="A0A2G5CCK3"/>
<dbReference type="OrthoDB" id="1925110at2759"/>
<evidence type="ECO:0000256" key="4">
    <source>
        <dbReference type="ARBA" id="ARBA00022692"/>
    </source>
</evidence>